<comment type="caution">
    <text evidence="1">The sequence shown here is derived from an EMBL/GenBank/DDBJ whole genome shotgun (WGS) entry which is preliminary data.</text>
</comment>
<dbReference type="EMBL" id="LYXE01000036">
    <property type="protein sequence ID" value="PDW00572.1"/>
    <property type="molecule type" value="Genomic_DNA"/>
</dbReference>
<sequence>MAQDLHHHARVNILLDHQCGAGVAQVMKTDGLRQAGLLQQRLEVLRQALWCEWRANTRGENHPALAPVCRSLLLGLLTRAVLLQRVHQAQRQGNRADTGLGLGRAAL</sequence>
<dbReference type="AlphaFoldDB" id="A0A2H3L6F6"/>
<dbReference type="Proteomes" id="UP000220922">
    <property type="component" value="Unassembled WGS sequence"/>
</dbReference>
<proteinExistence type="predicted"/>
<keyword evidence="2" id="KW-1185">Reference proteome</keyword>
<reference evidence="1 2" key="1">
    <citation type="submission" date="2016-05" db="EMBL/GenBank/DDBJ databases">
        <authorList>
            <person name="Lavstsen T."/>
            <person name="Jespersen J.S."/>
        </authorList>
    </citation>
    <scope>NUCLEOTIDE SEQUENCE [LARGE SCALE GENOMIC DNA]</scope>
    <source>
        <strain evidence="1 2">B7-9</strain>
    </source>
</reference>
<accession>A0A2H3L6F6</accession>
<protein>
    <submittedName>
        <fullName evidence="1">Uncharacterized protein</fullName>
    </submittedName>
</protein>
<organism evidence="1 2">
    <name type="scientific">Candidatus Chloroploca asiatica</name>
    <dbReference type="NCBI Taxonomy" id="1506545"/>
    <lineage>
        <taxon>Bacteria</taxon>
        <taxon>Bacillati</taxon>
        <taxon>Chloroflexota</taxon>
        <taxon>Chloroflexia</taxon>
        <taxon>Chloroflexales</taxon>
        <taxon>Chloroflexineae</taxon>
        <taxon>Oscillochloridaceae</taxon>
        <taxon>Candidatus Chloroploca</taxon>
    </lineage>
</organism>
<gene>
    <name evidence="1" type="ORF">A9Q02_09280</name>
</gene>
<evidence type="ECO:0000313" key="1">
    <source>
        <dbReference type="EMBL" id="PDW00572.1"/>
    </source>
</evidence>
<evidence type="ECO:0000313" key="2">
    <source>
        <dbReference type="Proteomes" id="UP000220922"/>
    </source>
</evidence>
<name>A0A2H3L6F6_9CHLR</name>